<evidence type="ECO:0000313" key="2">
    <source>
        <dbReference type="EMBL" id="KAJ8385305.1"/>
    </source>
</evidence>
<dbReference type="AlphaFoldDB" id="A0AAD7W6L3"/>
<dbReference type="EMBL" id="JAINUG010000253">
    <property type="protein sequence ID" value="KAJ8385305.1"/>
    <property type="molecule type" value="Genomic_DNA"/>
</dbReference>
<gene>
    <name evidence="2" type="ORF">AAFF_G00190210</name>
</gene>
<reference evidence="2" key="1">
    <citation type="journal article" date="2023" name="Science">
        <title>Genome structures resolve the early diversification of teleost fishes.</title>
        <authorList>
            <person name="Parey E."/>
            <person name="Louis A."/>
            <person name="Montfort J."/>
            <person name="Bouchez O."/>
            <person name="Roques C."/>
            <person name="Iampietro C."/>
            <person name="Lluch J."/>
            <person name="Castinel A."/>
            <person name="Donnadieu C."/>
            <person name="Desvignes T."/>
            <person name="Floi Bucao C."/>
            <person name="Jouanno E."/>
            <person name="Wen M."/>
            <person name="Mejri S."/>
            <person name="Dirks R."/>
            <person name="Jansen H."/>
            <person name="Henkel C."/>
            <person name="Chen W.J."/>
            <person name="Zahm M."/>
            <person name="Cabau C."/>
            <person name="Klopp C."/>
            <person name="Thompson A.W."/>
            <person name="Robinson-Rechavi M."/>
            <person name="Braasch I."/>
            <person name="Lecointre G."/>
            <person name="Bobe J."/>
            <person name="Postlethwait J.H."/>
            <person name="Berthelot C."/>
            <person name="Roest Crollius H."/>
            <person name="Guiguen Y."/>
        </authorList>
    </citation>
    <scope>NUCLEOTIDE SEQUENCE</scope>
    <source>
        <strain evidence="2">NC1722</strain>
    </source>
</reference>
<organism evidence="2 3">
    <name type="scientific">Aldrovandia affinis</name>
    <dbReference type="NCBI Taxonomy" id="143900"/>
    <lineage>
        <taxon>Eukaryota</taxon>
        <taxon>Metazoa</taxon>
        <taxon>Chordata</taxon>
        <taxon>Craniata</taxon>
        <taxon>Vertebrata</taxon>
        <taxon>Euteleostomi</taxon>
        <taxon>Actinopterygii</taxon>
        <taxon>Neopterygii</taxon>
        <taxon>Teleostei</taxon>
        <taxon>Notacanthiformes</taxon>
        <taxon>Halosauridae</taxon>
        <taxon>Aldrovandia</taxon>
    </lineage>
</organism>
<evidence type="ECO:0000256" key="1">
    <source>
        <dbReference type="SAM" id="MobiDB-lite"/>
    </source>
</evidence>
<keyword evidence="3" id="KW-1185">Reference proteome</keyword>
<name>A0AAD7W6L3_9TELE</name>
<sequence length="110" mass="12282">MQALVRAQISACQLLALAGLRREAATLALARKAQKYDWHILHNTTVTPAPPSRLKSRHSYNKAAQEMLNFTSEDISRDAWLAAAWKQEWESAGPGRAPYMDHPRKPASST</sequence>
<dbReference type="Proteomes" id="UP001221898">
    <property type="component" value="Unassembled WGS sequence"/>
</dbReference>
<protein>
    <submittedName>
        <fullName evidence="2">Uncharacterized protein</fullName>
    </submittedName>
</protein>
<proteinExistence type="predicted"/>
<comment type="caution">
    <text evidence="2">The sequence shown here is derived from an EMBL/GenBank/DDBJ whole genome shotgun (WGS) entry which is preliminary data.</text>
</comment>
<evidence type="ECO:0000313" key="3">
    <source>
        <dbReference type="Proteomes" id="UP001221898"/>
    </source>
</evidence>
<accession>A0AAD7W6L3</accession>
<feature type="region of interest" description="Disordered" evidence="1">
    <location>
        <begin position="91"/>
        <end position="110"/>
    </location>
</feature>